<evidence type="ECO:0000259" key="15">
    <source>
        <dbReference type="PROSITE" id="PS50109"/>
    </source>
</evidence>
<evidence type="ECO:0000256" key="3">
    <source>
        <dbReference type="ARBA" id="ARBA00012438"/>
    </source>
</evidence>
<dbReference type="STRING" id="1685382.AVJ23_09460"/>
<evidence type="ECO:0000256" key="11">
    <source>
        <dbReference type="ARBA" id="ARBA00023012"/>
    </source>
</evidence>
<dbReference type="InterPro" id="IPR001789">
    <property type="entry name" value="Sig_transdc_resp-reg_receiver"/>
</dbReference>
<dbReference type="InterPro" id="IPR003594">
    <property type="entry name" value="HATPase_dom"/>
</dbReference>
<dbReference type="PANTHER" id="PTHR45339">
    <property type="entry name" value="HYBRID SIGNAL TRANSDUCTION HISTIDINE KINASE J"/>
    <property type="match status" value="1"/>
</dbReference>
<dbReference type="InterPro" id="IPR011006">
    <property type="entry name" value="CheY-like_superfamily"/>
</dbReference>
<evidence type="ECO:0000256" key="7">
    <source>
        <dbReference type="ARBA" id="ARBA00022741"/>
    </source>
</evidence>
<keyword evidence="6" id="KW-0812">Transmembrane</keyword>
<dbReference type="EMBL" id="LPXO01000004">
    <property type="protein sequence ID" value="KUF11263.1"/>
    <property type="molecule type" value="Genomic_DNA"/>
</dbReference>
<dbReference type="SMART" id="SM00448">
    <property type="entry name" value="REC"/>
    <property type="match status" value="1"/>
</dbReference>
<accession>A0A0W7WL57</accession>
<dbReference type="Pfam" id="PF02518">
    <property type="entry name" value="HATPase_c"/>
    <property type="match status" value="1"/>
</dbReference>
<keyword evidence="7" id="KW-0547">Nucleotide-binding</keyword>
<dbReference type="InterPro" id="IPR004358">
    <property type="entry name" value="Sig_transdc_His_kin-like_C"/>
</dbReference>
<keyword evidence="5" id="KW-0808">Transferase</keyword>
<dbReference type="PROSITE" id="PS50110">
    <property type="entry name" value="RESPONSE_REGULATORY"/>
    <property type="match status" value="1"/>
</dbReference>
<comment type="catalytic activity">
    <reaction evidence="1">
        <text>ATP + protein L-histidine = ADP + protein N-phospho-L-histidine.</text>
        <dbReference type="EC" id="2.7.13.3"/>
    </reaction>
</comment>
<dbReference type="SUPFAM" id="SSF52172">
    <property type="entry name" value="CheY-like"/>
    <property type="match status" value="1"/>
</dbReference>
<dbReference type="GO" id="GO:0005524">
    <property type="term" value="F:ATP binding"/>
    <property type="evidence" value="ECO:0007669"/>
    <property type="project" value="UniProtKB-KW"/>
</dbReference>
<evidence type="ECO:0000256" key="5">
    <source>
        <dbReference type="ARBA" id="ARBA00022679"/>
    </source>
</evidence>
<dbReference type="AlphaFoldDB" id="A0A0W7WL57"/>
<dbReference type="Gene3D" id="3.40.50.2300">
    <property type="match status" value="1"/>
</dbReference>
<dbReference type="Pfam" id="PF00072">
    <property type="entry name" value="Response_reg"/>
    <property type="match status" value="1"/>
</dbReference>
<dbReference type="SMART" id="SM00387">
    <property type="entry name" value="HATPase_c"/>
    <property type="match status" value="1"/>
</dbReference>
<dbReference type="PROSITE" id="PS50109">
    <property type="entry name" value="HIS_KIN"/>
    <property type="match status" value="1"/>
</dbReference>
<dbReference type="PRINTS" id="PR00344">
    <property type="entry name" value="BCTRLSENSOR"/>
</dbReference>
<dbReference type="CDD" id="cd00082">
    <property type="entry name" value="HisKA"/>
    <property type="match status" value="1"/>
</dbReference>
<evidence type="ECO:0000256" key="2">
    <source>
        <dbReference type="ARBA" id="ARBA00004370"/>
    </source>
</evidence>
<keyword evidence="4 13" id="KW-0597">Phosphoprotein</keyword>
<keyword evidence="11" id="KW-0902">Two-component regulatory system</keyword>
<dbReference type="Gene3D" id="3.30.565.10">
    <property type="entry name" value="Histidine kinase-like ATPase, C-terminal domain"/>
    <property type="match status" value="1"/>
</dbReference>
<evidence type="ECO:0000256" key="1">
    <source>
        <dbReference type="ARBA" id="ARBA00000085"/>
    </source>
</evidence>
<evidence type="ECO:0000256" key="9">
    <source>
        <dbReference type="ARBA" id="ARBA00022840"/>
    </source>
</evidence>
<dbReference type="FunFam" id="3.30.565.10:FF:000010">
    <property type="entry name" value="Sensor histidine kinase RcsC"/>
    <property type="match status" value="1"/>
</dbReference>
<dbReference type="CDD" id="cd17546">
    <property type="entry name" value="REC_hyHK_CKI1_RcsC-like"/>
    <property type="match status" value="1"/>
</dbReference>
<evidence type="ECO:0000256" key="4">
    <source>
        <dbReference type="ARBA" id="ARBA00022553"/>
    </source>
</evidence>
<dbReference type="GO" id="GO:0000155">
    <property type="term" value="F:phosphorelay sensor kinase activity"/>
    <property type="evidence" value="ECO:0007669"/>
    <property type="project" value="InterPro"/>
</dbReference>
<dbReference type="SMART" id="SM00388">
    <property type="entry name" value="HisKA"/>
    <property type="match status" value="1"/>
</dbReference>
<dbReference type="Gene3D" id="1.10.287.130">
    <property type="match status" value="1"/>
</dbReference>
<dbReference type="EC" id="2.7.13.3" evidence="3"/>
<evidence type="ECO:0000256" key="10">
    <source>
        <dbReference type="ARBA" id="ARBA00022989"/>
    </source>
</evidence>
<dbReference type="SUPFAM" id="SSF55874">
    <property type="entry name" value="ATPase domain of HSP90 chaperone/DNA topoisomerase II/histidine kinase"/>
    <property type="match status" value="1"/>
</dbReference>
<keyword evidence="18" id="KW-1185">Reference proteome</keyword>
<evidence type="ECO:0000256" key="13">
    <source>
        <dbReference type="PROSITE-ProRule" id="PRU00169"/>
    </source>
</evidence>
<evidence type="ECO:0000256" key="8">
    <source>
        <dbReference type="ARBA" id="ARBA00022777"/>
    </source>
</evidence>
<name>A0A0W7WL57_9RHOB</name>
<evidence type="ECO:0000313" key="18">
    <source>
        <dbReference type="Proteomes" id="UP000054396"/>
    </source>
</evidence>
<dbReference type="FunFam" id="1.10.287.130:FF:000004">
    <property type="entry name" value="Ethylene receptor 1"/>
    <property type="match status" value="1"/>
</dbReference>
<sequence length="449" mass="49364">MADAAVPRREDHVSRRRYERERRAREEAETLLEQKSRELYDANIALTMQASELEKSVERRTAELQRAKTEAERANAAKSDFLAMISHEIRTPLNGVLGMATALSETELAADQREMADTILSSGNALLGLLNDILDLAKIEAQQMEIDEVDFDLAALVGDVVRVYSVQARDRGLTFDARVAPEASGPVRGDPTRLRQVMFNLLSNALKFTERGGVTLEVTRQAGLWHLRVRDTGVGVPPDKQARLFKAFSQTDVSVTRNYGGTGLGLAIARRMCRLMGGDLVFAPAPGGGSDFTASVRLHAAAPGHKRPRPQRDEALGVLQARPWRVLVAEDSETNQKVLRLLLRGLGLRLELVSNGERAVERHCHDPFDIILMDVNMPVMDGMEAAGLIRQAECAHGLPRVPIVALTANAMTHQVADYLRQGIDAHVAKPVRKEDLVSVMAELLSDQAA</sequence>
<feature type="domain" description="Response regulatory" evidence="16">
    <location>
        <begin position="325"/>
        <end position="444"/>
    </location>
</feature>
<proteinExistence type="predicted"/>
<comment type="subcellular location">
    <subcellularLocation>
        <location evidence="2">Membrane</location>
    </subcellularLocation>
</comment>
<comment type="caution">
    <text evidence="17">The sequence shown here is derived from an EMBL/GenBank/DDBJ whole genome shotgun (WGS) entry which is preliminary data.</text>
</comment>
<feature type="region of interest" description="Disordered" evidence="14">
    <location>
        <begin position="1"/>
        <end position="29"/>
    </location>
</feature>
<evidence type="ECO:0000256" key="14">
    <source>
        <dbReference type="SAM" id="MobiDB-lite"/>
    </source>
</evidence>
<keyword evidence="12" id="KW-0472">Membrane</keyword>
<evidence type="ECO:0000256" key="12">
    <source>
        <dbReference type="ARBA" id="ARBA00023136"/>
    </source>
</evidence>
<dbReference type="Pfam" id="PF00512">
    <property type="entry name" value="HisKA"/>
    <property type="match status" value="1"/>
</dbReference>
<feature type="domain" description="Histidine kinase" evidence="15">
    <location>
        <begin position="84"/>
        <end position="300"/>
    </location>
</feature>
<gene>
    <name evidence="17" type="ORF">AVJ23_09460</name>
</gene>
<evidence type="ECO:0000259" key="16">
    <source>
        <dbReference type="PROSITE" id="PS50110"/>
    </source>
</evidence>
<reference evidence="17 18" key="1">
    <citation type="submission" date="2015-12" db="EMBL/GenBank/DDBJ databases">
        <authorList>
            <person name="Shamseldin A."/>
            <person name="Moawad H."/>
            <person name="Abd El-Rahim W.M."/>
            <person name="Sadowsky M.J."/>
        </authorList>
    </citation>
    <scope>NUCLEOTIDE SEQUENCE [LARGE SCALE GENOMIC DNA]</scope>
    <source>
        <strain evidence="17 18">SJ5A-1</strain>
    </source>
</reference>
<dbReference type="SUPFAM" id="SSF47384">
    <property type="entry name" value="Homodimeric domain of signal transducing histidine kinase"/>
    <property type="match status" value="1"/>
</dbReference>
<dbReference type="PANTHER" id="PTHR45339:SF1">
    <property type="entry name" value="HYBRID SIGNAL TRANSDUCTION HISTIDINE KINASE J"/>
    <property type="match status" value="1"/>
</dbReference>
<keyword evidence="9" id="KW-0067">ATP-binding</keyword>
<dbReference type="InterPro" id="IPR003661">
    <property type="entry name" value="HisK_dim/P_dom"/>
</dbReference>
<keyword evidence="8" id="KW-0418">Kinase</keyword>
<protein>
    <recommendedName>
        <fullName evidence="3">histidine kinase</fullName>
        <ecNumber evidence="3">2.7.13.3</ecNumber>
    </recommendedName>
</protein>
<organism evidence="17 18">
    <name type="scientific">Pseudoponticoccus marisrubri</name>
    <dbReference type="NCBI Taxonomy" id="1685382"/>
    <lineage>
        <taxon>Bacteria</taxon>
        <taxon>Pseudomonadati</taxon>
        <taxon>Pseudomonadota</taxon>
        <taxon>Alphaproteobacteria</taxon>
        <taxon>Rhodobacterales</taxon>
        <taxon>Roseobacteraceae</taxon>
        <taxon>Pseudoponticoccus</taxon>
    </lineage>
</organism>
<dbReference type="CDD" id="cd16922">
    <property type="entry name" value="HATPase_EvgS-ArcB-TorS-like"/>
    <property type="match status" value="1"/>
</dbReference>
<dbReference type="OrthoDB" id="9801651at2"/>
<dbReference type="Proteomes" id="UP000054396">
    <property type="component" value="Unassembled WGS sequence"/>
</dbReference>
<keyword evidence="10" id="KW-1133">Transmembrane helix</keyword>
<feature type="modified residue" description="4-aspartylphosphate" evidence="13">
    <location>
        <position position="374"/>
    </location>
</feature>
<evidence type="ECO:0000256" key="6">
    <source>
        <dbReference type="ARBA" id="ARBA00022692"/>
    </source>
</evidence>
<dbReference type="InterPro" id="IPR036097">
    <property type="entry name" value="HisK_dim/P_sf"/>
</dbReference>
<dbReference type="InterPro" id="IPR005467">
    <property type="entry name" value="His_kinase_dom"/>
</dbReference>
<dbReference type="InterPro" id="IPR036890">
    <property type="entry name" value="HATPase_C_sf"/>
</dbReference>
<dbReference type="RefSeq" id="WP_058861927.1">
    <property type="nucleotide sequence ID" value="NZ_LPXO01000004.1"/>
</dbReference>
<evidence type="ECO:0000313" key="17">
    <source>
        <dbReference type="EMBL" id="KUF11263.1"/>
    </source>
</evidence>
<dbReference type="GO" id="GO:0016020">
    <property type="term" value="C:membrane"/>
    <property type="evidence" value="ECO:0007669"/>
    <property type="project" value="UniProtKB-SubCell"/>
</dbReference>